<dbReference type="InterPro" id="IPR036864">
    <property type="entry name" value="Zn2-C6_fun-type_DNA-bd_sf"/>
</dbReference>
<sequence length="66" mass="7263">MEAEASITGLGPTKDARVSKDSNIIAAIPPERGFRACIECRRKKTRCMQGLLNFPTFLPTSLILNL</sequence>
<organism evidence="1 2">
    <name type="scientific">Colletotrichum limetticola</name>
    <dbReference type="NCBI Taxonomy" id="1209924"/>
    <lineage>
        <taxon>Eukaryota</taxon>
        <taxon>Fungi</taxon>
        <taxon>Dikarya</taxon>
        <taxon>Ascomycota</taxon>
        <taxon>Pezizomycotina</taxon>
        <taxon>Sordariomycetes</taxon>
        <taxon>Hypocreomycetidae</taxon>
        <taxon>Glomerellales</taxon>
        <taxon>Glomerellaceae</taxon>
        <taxon>Colletotrichum</taxon>
        <taxon>Colletotrichum acutatum species complex</taxon>
    </lineage>
</organism>
<accession>A0ABQ9Q2V7</accession>
<gene>
    <name evidence="1" type="ORF">CLIM01_04491</name>
</gene>
<evidence type="ECO:0000313" key="1">
    <source>
        <dbReference type="EMBL" id="KAK0378123.1"/>
    </source>
</evidence>
<dbReference type="EMBL" id="JARUPT010000105">
    <property type="protein sequence ID" value="KAK0378123.1"/>
    <property type="molecule type" value="Genomic_DNA"/>
</dbReference>
<dbReference type="SUPFAM" id="SSF57701">
    <property type="entry name" value="Zn2/Cys6 DNA-binding domain"/>
    <property type="match status" value="1"/>
</dbReference>
<protein>
    <submittedName>
        <fullName evidence="1">Uncharacterized protein</fullName>
    </submittedName>
</protein>
<comment type="caution">
    <text evidence="1">The sequence shown here is derived from an EMBL/GenBank/DDBJ whole genome shotgun (WGS) entry which is preliminary data.</text>
</comment>
<name>A0ABQ9Q2V7_9PEZI</name>
<reference evidence="1" key="1">
    <citation type="submission" date="2023-04" db="EMBL/GenBank/DDBJ databases">
        <title>Colletotrichum limetticola genome sequence.</title>
        <authorList>
            <person name="Baroncelli R."/>
        </authorList>
    </citation>
    <scope>NUCLEOTIDE SEQUENCE</scope>
    <source>
        <strain evidence="1">KLA-Anderson</strain>
    </source>
</reference>
<keyword evidence="2" id="KW-1185">Reference proteome</keyword>
<dbReference type="Proteomes" id="UP001169217">
    <property type="component" value="Unassembled WGS sequence"/>
</dbReference>
<proteinExistence type="predicted"/>
<evidence type="ECO:0000313" key="2">
    <source>
        <dbReference type="Proteomes" id="UP001169217"/>
    </source>
</evidence>